<sequence length="65" mass="7694">MQHTVRYFTFNQDLYDEGDSDPITEVSESEFIMSDGVITYDRHTMFDNGVNQICLTKYPEWMMPC</sequence>
<proteinExistence type="predicted"/>
<dbReference type="EMBL" id="LR798224">
    <property type="protein sequence ID" value="CAB5194762.1"/>
    <property type="molecule type" value="Genomic_DNA"/>
</dbReference>
<gene>
    <name evidence="1" type="ORF">UFOVP176_32</name>
</gene>
<protein>
    <submittedName>
        <fullName evidence="1">Uncharacterized protein</fullName>
    </submittedName>
</protein>
<name>A0A6J7WBN2_9CAUD</name>
<organism evidence="1">
    <name type="scientific">uncultured Caudovirales phage</name>
    <dbReference type="NCBI Taxonomy" id="2100421"/>
    <lineage>
        <taxon>Viruses</taxon>
        <taxon>Duplodnaviria</taxon>
        <taxon>Heunggongvirae</taxon>
        <taxon>Uroviricota</taxon>
        <taxon>Caudoviricetes</taxon>
        <taxon>Peduoviridae</taxon>
        <taxon>Maltschvirus</taxon>
        <taxon>Maltschvirus maltsch</taxon>
    </lineage>
</organism>
<reference evidence="1" key="1">
    <citation type="submission" date="2020-05" db="EMBL/GenBank/DDBJ databases">
        <authorList>
            <person name="Chiriac C."/>
            <person name="Salcher M."/>
            <person name="Ghai R."/>
            <person name="Kavagutti S V."/>
        </authorList>
    </citation>
    <scope>NUCLEOTIDE SEQUENCE</scope>
</reference>
<accession>A0A6J7WBN2</accession>
<evidence type="ECO:0000313" key="1">
    <source>
        <dbReference type="EMBL" id="CAB5194762.1"/>
    </source>
</evidence>